<evidence type="ECO:0000313" key="3">
    <source>
        <dbReference type="Proteomes" id="UP000828390"/>
    </source>
</evidence>
<keyword evidence="3" id="KW-1185">Reference proteome</keyword>
<feature type="compositionally biased region" description="Basic and acidic residues" evidence="1">
    <location>
        <begin position="59"/>
        <end position="79"/>
    </location>
</feature>
<proteinExistence type="predicted"/>
<gene>
    <name evidence="2" type="ORF">DPMN_094558</name>
</gene>
<name>A0A9D4L6C8_DREPO</name>
<dbReference type="EMBL" id="JAIWYP010000003">
    <property type="protein sequence ID" value="KAH3852063.1"/>
    <property type="molecule type" value="Genomic_DNA"/>
</dbReference>
<dbReference type="Proteomes" id="UP000828390">
    <property type="component" value="Unassembled WGS sequence"/>
</dbReference>
<evidence type="ECO:0000313" key="2">
    <source>
        <dbReference type="EMBL" id="KAH3852063.1"/>
    </source>
</evidence>
<reference evidence="2" key="2">
    <citation type="submission" date="2020-11" db="EMBL/GenBank/DDBJ databases">
        <authorList>
            <person name="McCartney M.A."/>
            <person name="Auch B."/>
            <person name="Kono T."/>
            <person name="Mallez S."/>
            <person name="Becker A."/>
            <person name="Gohl D.M."/>
            <person name="Silverstein K.A.T."/>
            <person name="Koren S."/>
            <person name="Bechman K.B."/>
            <person name="Herman A."/>
            <person name="Abrahante J.E."/>
            <person name="Garbe J."/>
        </authorList>
    </citation>
    <scope>NUCLEOTIDE SEQUENCE</scope>
    <source>
        <strain evidence="2">Duluth1</strain>
        <tissue evidence="2">Whole animal</tissue>
    </source>
</reference>
<comment type="caution">
    <text evidence="2">The sequence shown here is derived from an EMBL/GenBank/DDBJ whole genome shotgun (WGS) entry which is preliminary data.</text>
</comment>
<evidence type="ECO:0000256" key="1">
    <source>
        <dbReference type="SAM" id="MobiDB-lite"/>
    </source>
</evidence>
<reference evidence="2" key="1">
    <citation type="journal article" date="2019" name="bioRxiv">
        <title>The Genome of the Zebra Mussel, Dreissena polymorpha: A Resource for Invasive Species Research.</title>
        <authorList>
            <person name="McCartney M.A."/>
            <person name="Auch B."/>
            <person name="Kono T."/>
            <person name="Mallez S."/>
            <person name="Zhang Y."/>
            <person name="Obille A."/>
            <person name="Becker A."/>
            <person name="Abrahante J.E."/>
            <person name="Garbe J."/>
            <person name="Badalamenti J.P."/>
            <person name="Herman A."/>
            <person name="Mangelson H."/>
            <person name="Liachko I."/>
            <person name="Sullivan S."/>
            <person name="Sone E.D."/>
            <person name="Koren S."/>
            <person name="Silverstein K.A.T."/>
            <person name="Beckman K.B."/>
            <person name="Gohl D.M."/>
        </authorList>
    </citation>
    <scope>NUCLEOTIDE SEQUENCE</scope>
    <source>
        <strain evidence="2">Duluth1</strain>
        <tissue evidence="2">Whole animal</tissue>
    </source>
</reference>
<accession>A0A9D4L6C8</accession>
<feature type="region of interest" description="Disordered" evidence="1">
    <location>
        <begin position="31"/>
        <end position="94"/>
    </location>
</feature>
<dbReference type="AlphaFoldDB" id="A0A9D4L6C8"/>
<organism evidence="2 3">
    <name type="scientific">Dreissena polymorpha</name>
    <name type="common">Zebra mussel</name>
    <name type="synonym">Mytilus polymorpha</name>
    <dbReference type="NCBI Taxonomy" id="45954"/>
    <lineage>
        <taxon>Eukaryota</taxon>
        <taxon>Metazoa</taxon>
        <taxon>Spiralia</taxon>
        <taxon>Lophotrochozoa</taxon>
        <taxon>Mollusca</taxon>
        <taxon>Bivalvia</taxon>
        <taxon>Autobranchia</taxon>
        <taxon>Heteroconchia</taxon>
        <taxon>Euheterodonta</taxon>
        <taxon>Imparidentia</taxon>
        <taxon>Neoheterodontei</taxon>
        <taxon>Myida</taxon>
        <taxon>Dreissenoidea</taxon>
        <taxon>Dreissenidae</taxon>
        <taxon>Dreissena</taxon>
    </lineage>
</organism>
<protein>
    <submittedName>
        <fullName evidence="2">Uncharacterized protein</fullName>
    </submittedName>
</protein>
<sequence>MKLHRYIDHGWQMTPIDFQVTRVRIRKVHGDIDHDRQMTPIDFQDSRKKSSANSVDPDETPHDAAKTLRLVTSEDKEATTEVPKTCGCKPPVET</sequence>